<evidence type="ECO:0000313" key="1">
    <source>
        <dbReference type="EMBL" id="RAJ25119.1"/>
    </source>
</evidence>
<dbReference type="AlphaFoldDB" id="A0A327S7T6"/>
<dbReference type="EMBL" id="QLLQ01000004">
    <property type="protein sequence ID" value="RAJ25119.1"/>
    <property type="molecule type" value="Genomic_DNA"/>
</dbReference>
<organism evidence="1 2">
    <name type="scientific">Gelidibacter algens</name>
    <dbReference type="NCBI Taxonomy" id="49280"/>
    <lineage>
        <taxon>Bacteria</taxon>
        <taxon>Pseudomonadati</taxon>
        <taxon>Bacteroidota</taxon>
        <taxon>Flavobacteriia</taxon>
        <taxon>Flavobacteriales</taxon>
        <taxon>Flavobacteriaceae</taxon>
        <taxon>Gelidibacter</taxon>
    </lineage>
</organism>
<sequence length="49" mass="5588">MRKANVSKQFEQSSLSVKDDVRDVNISLERPFGLTDIDLIAKRCLSNFC</sequence>
<protein>
    <submittedName>
        <fullName evidence="1">Uncharacterized protein</fullName>
    </submittedName>
</protein>
<evidence type="ECO:0000313" key="2">
    <source>
        <dbReference type="Proteomes" id="UP000248987"/>
    </source>
</evidence>
<gene>
    <name evidence="1" type="ORF">LX77_01420</name>
</gene>
<comment type="caution">
    <text evidence="1">The sequence shown here is derived from an EMBL/GenBank/DDBJ whole genome shotgun (WGS) entry which is preliminary data.</text>
</comment>
<dbReference type="Proteomes" id="UP000248987">
    <property type="component" value="Unassembled WGS sequence"/>
</dbReference>
<keyword evidence="2" id="KW-1185">Reference proteome</keyword>
<reference evidence="1 2" key="1">
    <citation type="submission" date="2018-06" db="EMBL/GenBank/DDBJ databases">
        <title>Genomic Encyclopedia of Archaeal and Bacterial Type Strains, Phase II (KMG-II): from individual species to whole genera.</title>
        <authorList>
            <person name="Goeker M."/>
        </authorList>
    </citation>
    <scope>NUCLEOTIDE SEQUENCE [LARGE SCALE GENOMIC DNA]</scope>
    <source>
        <strain evidence="1 2">DSM 12408</strain>
    </source>
</reference>
<proteinExistence type="predicted"/>
<dbReference type="RefSeq" id="WP_169817274.1">
    <property type="nucleotide sequence ID" value="NZ_QLLQ01000004.1"/>
</dbReference>
<accession>A0A327S7T6</accession>
<name>A0A327S7T6_9FLAO</name>